<protein>
    <submittedName>
        <fullName evidence="2">Type VI secretion system (T6SS) amidase immunity protein Tai4</fullName>
    </submittedName>
</protein>
<dbReference type="AlphaFoldDB" id="A0A317PP84"/>
<gene>
    <name evidence="2" type="ORF">DES37_11616</name>
</gene>
<keyword evidence="3" id="KW-1185">Reference proteome</keyword>
<sequence length="118" mass="13192">MKINRFLFFILFASPAGSALPNLSTFSQQEIFTHWIENRCIAKIAETERLKQDANQSAAVWLEYSQLPVDAFNNAEKLINEEGKISLSGSVKGEYNVLRCTLIANSTGAVKIYKSFAN</sequence>
<reference evidence="2 3" key="1">
    <citation type="submission" date="2018-05" db="EMBL/GenBank/DDBJ databases">
        <title>Genomic Encyclopedia of Type Strains, Phase IV (KMG-IV): sequencing the most valuable type-strain genomes for metagenomic binning, comparative biology and taxonomic classification.</title>
        <authorList>
            <person name="Goeker M."/>
        </authorList>
    </citation>
    <scope>NUCLEOTIDE SEQUENCE [LARGE SCALE GENOMIC DNA]</scope>
    <source>
        <strain evidence="2 3">DSM 19579</strain>
    </source>
</reference>
<name>A0A317PP84_9ENTR</name>
<evidence type="ECO:0000256" key="1">
    <source>
        <dbReference type="SAM" id="SignalP"/>
    </source>
</evidence>
<accession>A0A317PP84</accession>
<comment type="caution">
    <text evidence="2">The sequence shown here is derived from an EMBL/GenBank/DDBJ whole genome shotgun (WGS) entry which is preliminary data.</text>
</comment>
<evidence type="ECO:0000313" key="3">
    <source>
        <dbReference type="Proteomes" id="UP000246744"/>
    </source>
</evidence>
<dbReference type="EMBL" id="QGTS01000016">
    <property type="protein sequence ID" value="PWW03046.1"/>
    <property type="molecule type" value="Genomic_DNA"/>
</dbReference>
<dbReference type="Proteomes" id="UP000246744">
    <property type="component" value="Unassembled WGS sequence"/>
</dbReference>
<dbReference type="Gene3D" id="1.20.120.1620">
    <property type="match status" value="1"/>
</dbReference>
<dbReference type="Pfam" id="PF16695">
    <property type="entry name" value="Tai4"/>
    <property type="match status" value="1"/>
</dbReference>
<dbReference type="RefSeq" id="WP_110027759.1">
    <property type="nucleotide sequence ID" value="NZ_QGTS01000016.1"/>
</dbReference>
<dbReference type="InterPro" id="IPR038314">
    <property type="entry name" value="T6SS_sf"/>
</dbReference>
<proteinExistence type="predicted"/>
<dbReference type="InterPro" id="IPR032032">
    <property type="entry name" value="Tai4"/>
</dbReference>
<feature type="chain" id="PRO_5016311020" evidence="1">
    <location>
        <begin position="20"/>
        <end position="118"/>
    </location>
</feature>
<evidence type="ECO:0000313" key="2">
    <source>
        <dbReference type="EMBL" id="PWW03046.1"/>
    </source>
</evidence>
<keyword evidence="1" id="KW-0732">Signal</keyword>
<dbReference type="OrthoDB" id="6566141at2"/>
<feature type="signal peptide" evidence="1">
    <location>
        <begin position="1"/>
        <end position="19"/>
    </location>
</feature>
<organism evidence="2 3">
    <name type="scientific">Mangrovibacter plantisponsor</name>
    <dbReference type="NCBI Taxonomy" id="451513"/>
    <lineage>
        <taxon>Bacteria</taxon>
        <taxon>Pseudomonadati</taxon>
        <taxon>Pseudomonadota</taxon>
        <taxon>Gammaproteobacteria</taxon>
        <taxon>Enterobacterales</taxon>
        <taxon>Enterobacteriaceae</taxon>
        <taxon>Mangrovibacter</taxon>
    </lineage>
</organism>